<feature type="region of interest" description="Disordered" evidence="4">
    <location>
        <begin position="165"/>
        <end position="227"/>
    </location>
</feature>
<keyword evidence="3" id="KW-0175">Coiled coil</keyword>
<feature type="compositionally biased region" description="Basic and acidic residues" evidence="4">
    <location>
        <begin position="86"/>
        <end position="106"/>
    </location>
</feature>
<dbReference type="InterPro" id="IPR028941">
    <property type="entry name" value="WHIM2_dom"/>
</dbReference>
<evidence type="ECO:0000259" key="5">
    <source>
        <dbReference type="Pfam" id="PF15613"/>
    </source>
</evidence>
<organism evidence="6 7">
    <name type="scientific">Rhizophagus clarus</name>
    <dbReference type="NCBI Taxonomy" id="94130"/>
    <lineage>
        <taxon>Eukaryota</taxon>
        <taxon>Fungi</taxon>
        <taxon>Fungi incertae sedis</taxon>
        <taxon>Mucoromycota</taxon>
        <taxon>Glomeromycotina</taxon>
        <taxon>Glomeromycetes</taxon>
        <taxon>Glomerales</taxon>
        <taxon>Glomeraceae</taxon>
        <taxon>Rhizophagus</taxon>
    </lineage>
</organism>
<evidence type="ECO:0000256" key="3">
    <source>
        <dbReference type="SAM" id="Coils"/>
    </source>
</evidence>
<sequence length="867" mass="101081">MMWGMNTERRDAPRFFIVSNLLTSQDCVYQEANVIKDLRKKIKIMESRNTPKVLSNPVKSKRTALGEVSNTQKPKESAIKRWLQPDTRDSDSSPSTIKEENEKEPTTQKTVIFNGTREINIPTPRKVASPTIATWYSPRVVIPIMPPPEVTVNKSNFEVIKSNESSLSTIKKNSKRSKSSTKKSQSNNNNSLLNWFSPASSSKDQQSGSDNLQNDTNPAFDDDDNPNVKEISSLTNVLSESRPIANIGKKRLQRTSESDHIVVSSLPALEDVDLGAVDMNLITDILKFYDFIVKFEKPLGLNLEYNGNKLKYDHLEEMILDDRFHTRLAYLQSELLSFLYNESEEGCDIDLVNIQYYLIERYPNKKFLLEKEYPEFSPREQMSIFTDIINEALRTNKLREYIKELTVPANHRKENDLRTEKMKEINFKVNETRVRIVNKENEIKDIEKQLKEETSGFEGESNIVDLSNAITKRQKIVAKRKAEQELNEQRKDAADEIELLHHKLDKLEAEHKALSMLNKTERDHANCILRGGSILNPLGRDERFYTLVRLGQDRNGRYYWFFRTLGGVFVETIKWNYPMEDSNDLSLPLTSLSEWQFISGIGIFRMFMAVLNTRNEKERILKVNLKIMEKEIEPTFDKLNLWLEKTRDVKSEPMEVDCEEVRSIMSQHQKSFWKLFDTFIRKKDVWSLEEYHIIMEEYVKRKIADFEKILRHVEPNLVFRDSQSNLKGNAIVFVNEVKDMISETGLKFTDSDKPSTISSKKDKSWDWLYNAAVDWYSLDIRTFSTLAVWLDVMIEAGGPVVKSIKRRMKEQLAEKLKCPMRLRDKKNKVVSYKEEIIDDEIEEGDVEEQNLPPSKWSFRERKRVAYK</sequence>
<dbReference type="GO" id="GO:0005634">
    <property type="term" value="C:nucleus"/>
    <property type="evidence" value="ECO:0007669"/>
    <property type="project" value="UniProtKB-SubCell"/>
</dbReference>
<dbReference type="Pfam" id="PF15613">
    <property type="entry name" value="WSD"/>
    <property type="match status" value="1"/>
</dbReference>
<feature type="domain" description="WHIM2" evidence="5">
    <location>
        <begin position="548"/>
        <end position="626"/>
    </location>
</feature>
<feature type="compositionally biased region" description="Low complexity" evidence="4">
    <location>
        <begin position="182"/>
        <end position="194"/>
    </location>
</feature>
<comment type="subcellular location">
    <subcellularLocation>
        <location evidence="1">Nucleus</location>
    </subcellularLocation>
</comment>
<accession>A0A8H3LUE8</accession>
<dbReference type="AlphaFoldDB" id="A0A8H3LUE8"/>
<name>A0A8H3LUE8_9GLOM</name>
<feature type="compositionally biased region" description="Polar residues" evidence="4">
    <location>
        <begin position="197"/>
        <end position="217"/>
    </location>
</feature>
<reference evidence="6" key="1">
    <citation type="submission" date="2019-10" db="EMBL/GenBank/DDBJ databases">
        <title>Conservation and host-specific expression of non-tandemly repeated heterogenous ribosome RNA gene in arbuscular mycorrhizal fungi.</title>
        <authorList>
            <person name="Maeda T."/>
            <person name="Kobayashi Y."/>
            <person name="Nakagawa T."/>
            <person name="Ezawa T."/>
            <person name="Yamaguchi K."/>
            <person name="Bino T."/>
            <person name="Nishimoto Y."/>
            <person name="Shigenobu S."/>
            <person name="Kawaguchi M."/>
        </authorList>
    </citation>
    <scope>NUCLEOTIDE SEQUENCE</scope>
    <source>
        <strain evidence="6">HR1</strain>
    </source>
</reference>
<evidence type="ECO:0000256" key="2">
    <source>
        <dbReference type="ARBA" id="ARBA00023242"/>
    </source>
</evidence>
<dbReference type="Proteomes" id="UP000615446">
    <property type="component" value="Unassembled WGS sequence"/>
</dbReference>
<protein>
    <recommendedName>
        <fullName evidence="5">WHIM2 domain-containing protein</fullName>
    </recommendedName>
</protein>
<feature type="coiled-coil region" evidence="3">
    <location>
        <begin position="429"/>
        <end position="517"/>
    </location>
</feature>
<evidence type="ECO:0000256" key="4">
    <source>
        <dbReference type="SAM" id="MobiDB-lite"/>
    </source>
</evidence>
<feature type="region of interest" description="Disordered" evidence="4">
    <location>
        <begin position="66"/>
        <end position="117"/>
    </location>
</feature>
<dbReference type="EMBL" id="BLAL01000215">
    <property type="protein sequence ID" value="GES92651.1"/>
    <property type="molecule type" value="Genomic_DNA"/>
</dbReference>
<feature type="compositionally biased region" description="Basic residues" evidence="4">
    <location>
        <begin position="172"/>
        <end position="181"/>
    </location>
</feature>
<dbReference type="OrthoDB" id="332390at2759"/>
<evidence type="ECO:0000313" key="7">
    <source>
        <dbReference type="Proteomes" id="UP000615446"/>
    </source>
</evidence>
<evidence type="ECO:0000313" key="6">
    <source>
        <dbReference type="EMBL" id="GES92651.1"/>
    </source>
</evidence>
<gene>
    <name evidence="6" type="ORF">RCL2_001941600</name>
</gene>
<keyword evidence="2" id="KW-0539">Nucleus</keyword>
<comment type="caution">
    <text evidence="6">The sequence shown here is derived from an EMBL/GenBank/DDBJ whole genome shotgun (WGS) entry which is preliminary data.</text>
</comment>
<proteinExistence type="predicted"/>
<evidence type="ECO:0000256" key="1">
    <source>
        <dbReference type="ARBA" id="ARBA00004123"/>
    </source>
</evidence>